<comment type="caution">
    <text evidence="1">The sequence shown here is derived from an EMBL/GenBank/DDBJ whole genome shotgun (WGS) entry which is preliminary data.</text>
</comment>
<sequence length="51" mass="5865">VKILAYASDTTILLEQINNIESLMKKYKYRDHHHGQLLSNCADQKGKSPLH</sequence>
<dbReference type="EMBL" id="CACSLK010003174">
    <property type="protein sequence ID" value="CAA0809048.1"/>
    <property type="molecule type" value="Genomic_DNA"/>
</dbReference>
<proteinExistence type="predicted"/>
<evidence type="ECO:0008006" key="3">
    <source>
        <dbReference type="Google" id="ProtNLM"/>
    </source>
</evidence>
<protein>
    <recommendedName>
        <fullName evidence="3">Reverse transcriptase domain-containing protein</fullName>
    </recommendedName>
</protein>
<gene>
    <name evidence="1" type="ORF">SHERM_11254</name>
</gene>
<reference evidence="1" key="1">
    <citation type="submission" date="2019-12" db="EMBL/GenBank/DDBJ databases">
        <authorList>
            <person name="Scholes J."/>
        </authorList>
    </citation>
    <scope>NUCLEOTIDE SEQUENCE</scope>
</reference>
<accession>A0A9N7MM42</accession>
<evidence type="ECO:0000313" key="1">
    <source>
        <dbReference type="EMBL" id="CAA0809048.1"/>
    </source>
</evidence>
<organism evidence="1 2">
    <name type="scientific">Striga hermonthica</name>
    <name type="common">Purple witchweed</name>
    <name type="synonym">Buchnera hermonthica</name>
    <dbReference type="NCBI Taxonomy" id="68872"/>
    <lineage>
        <taxon>Eukaryota</taxon>
        <taxon>Viridiplantae</taxon>
        <taxon>Streptophyta</taxon>
        <taxon>Embryophyta</taxon>
        <taxon>Tracheophyta</taxon>
        <taxon>Spermatophyta</taxon>
        <taxon>Magnoliopsida</taxon>
        <taxon>eudicotyledons</taxon>
        <taxon>Gunneridae</taxon>
        <taxon>Pentapetalae</taxon>
        <taxon>asterids</taxon>
        <taxon>lamiids</taxon>
        <taxon>Lamiales</taxon>
        <taxon>Orobanchaceae</taxon>
        <taxon>Buchnereae</taxon>
        <taxon>Striga</taxon>
    </lineage>
</organism>
<feature type="non-terminal residue" evidence="1">
    <location>
        <position position="1"/>
    </location>
</feature>
<name>A0A9N7MM42_STRHE</name>
<keyword evidence="2" id="KW-1185">Reference proteome</keyword>
<feature type="non-terminal residue" evidence="1">
    <location>
        <position position="51"/>
    </location>
</feature>
<dbReference type="Proteomes" id="UP001153555">
    <property type="component" value="Unassembled WGS sequence"/>
</dbReference>
<evidence type="ECO:0000313" key="2">
    <source>
        <dbReference type="Proteomes" id="UP001153555"/>
    </source>
</evidence>
<dbReference type="OrthoDB" id="925342at2759"/>
<dbReference type="AlphaFoldDB" id="A0A9N7MM42"/>